<dbReference type="EMBL" id="CP034160">
    <property type="protein sequence ID" value="AZI55668.1"/>
    <property type="molecule type" value="Genomic_DNA"/>
</dbReference>
<accession>A0A3G8ZER5</accession>
<proteinExistence type="predicted"/>
<organism evidence="2 3">
    <name type="scientific">Epilithonimonas vandammei</name>
    <dbReference type="NCBI Taxonomy" id="2487072"/>
    <lineage>
        <taxon>Bacteria</taxon>
        <taxon>Pseudomonadati</taxon>
        <taxon>Bacteroidota</taxon>
        <taxon>Flavobacteriia</taxon>
        <taxon>Flavobacteriales</taxon>
        <taxon>Weeksellaceae</taxon>
        <taxon>Chryseobacterium group</taxon>
        <taxon>Epilithonimonas</taxon>
    </lineage>
</organism>
<dbReference type="RefSeq" id="WP_124985407.1">
    <property type="nucleotide sequence ID" value="NZ_CP034160.1"/>
</dbReference>
<protein>
    <submittedName>
        <fullName evidence="2">Uncharacterized protein</fullName>
    </submittedName>
</protein>
<evidence type="ECO:0000313" key="2">
    <source>
        <dbReference type="EMBL" id="AZI55668.1"/>
    </source>
</evidence>
<dbReference type="EMBL" id="CP034160">
    <property type="protein sequence ID" value="AZI53912.1"/>
    <property type="molecule type" value="Genomic_DNA"/>
</dbReference>
<dbReference type="KEGG" id="eva:EIB75_00960"/>
<name>A0A3G8ZER5_9FLAO</name>
<reference evidence="3" key="2">
    <citation type="submission" date="2018-11" db="EMBL/GenBank/DDBJ databases">
        <title>Proposal to divide the Flavobacteriaceae and reorganize its genera based on Amino Acid Identity values calculated from whole genome sequences.</title>
        <authorList>
            <person name="Nicholson A.C."/>
            <person name="Gulvik C.A."/>
            <person name="Whitney A.M."/>
            <person name="Sheth M."/>
            <person name="Batra D."/>
            <person name="Pryor J."/>
            <person name="Bernardet J.-F."/>
            <person name="Hugo C."/>
            <person name="Kampfer P."/>
            <person name="Newman J.D."/>
            <person name="McQuiston J.R."/>
        </authorList>
    </citation>
    <scope>NUCLEOTIDE SEQUENCE [LARGE SCALE GENOMIC DNA]</scope>
    <source>
        <strain evidence="3">H6466</strain>
    </source>
</reference>
<sequence>MWFNTDFQKLVKLHLPTTMRTAEMQQWVQSLTAPIIYLNNDFLEFRNNNLYILQHNSQVCYMRGVLNDKFDPQQRRIYIDDGDLHTRQYIYTDGEKKPKYLGTMYLYDDAEYEDTGVDFVVWIPENLEYDDFEMRAQIDRYRLASKRYKIKKFAG</sequence>
<dbReference type="Proteomes" id="UP000272316">
    <property type="component" value="Chromosome"/>
</dbReference>
<evidence type="ECO:0000313" key="3">
    <source>
        <dbReference type="Proteomes" id="UP000272316"/>
    </source>
</evidence>
<dbReference type="AlphaFoldDB" id="A0A3G8ZER5"/>
<dbReference type="KEGG" id="eva:EIB75_10580"/>
<evidence type="ECO:0000313" key="1">
    <source>
        <dbReference type="EMBL" id="AZI53912.1"/>
    </source>
</evidence>
<reference evidence="2" key="1">
    <citation type="submission" date="2018-11" db="EMBL/GenBank/DDBJ databases">
        <title>Proposal to divide the Flavobacteriaceae and reorganize its genera based on Amino Acid Identity values calculated from whole genome sequences.</title>
        <authorList>
            <person name="Nicholson A.C."/>
            <person name="Gulvik C.A."/>
            <person name="Whitney A.M."/>
            <person name="Humrighouse B.W."/>
            <person name="Bell M."/>
            <person name="Holmes B."/>
            <person name="Steigerwalt A."/>
            <person name="Villarma A."/>
            <person name="Sheth M."/>
            <person name="Batra D."/>
            <person name="Pryor J."/>
            <person name="Bernardet J.-F."/>
            <person name="Hugo C."/>
            <person name="Kampfer P."/>
            <person name="Newman J."/>
            <person name="Mcquiston J.R."/>
        </authorList>
    </citation>
    <scope>NUCLEOTIDE SEQUENCE [LARGE SCALE GENOMIC DNA]</scope>
    <source>
        <strain evidence="2">H6466</strain>
    </source>
</reference>
<gene>
    <name evidence="1" type="ORF">EIB75_00960</name>
    <name evidence="2" type="ORF">EIB75_10580</name>
</gene>